<feature type="region of interest" description="Disordered" evidence="1">
    <location>
        <begin position="224"/>
        <end position="243"/>
    </location>
</feature>
<feature type="domain" description="Integrase zinc-binding" evidence="2">
    <location>
        <begin position="111"/>
        <end position="162"/>
    </location>
</feature>
<comment type="caution">
    <text evidence="3">The sequence shown here is derived from an EMBL/GenBank/DDBJ whole genome shotgun (WGS) entry which is preliminary data.</text>
</comment>
<evidence type="ECO:0000259" key="2">
    <source>
        <dbReference type="Pfam" id="PF17921"/>
    </source>
</evidence>
<evidence type="ECO:0000313" key="3">
    <source>
        <dbReference type="EMBL" id="KAJ3833845.1"/>
    </source>
</evidence>
<accession>A0AA38P0C5</accession>
<organism evidence="3 4">
    <name type="scientific">Lentinula raphanica</name>
    <dbReference type="NCBI Taxonomy" id="153919"/>
    <lineage>
        <taxon>Eukaryota</taxon>
        <taxon>Fungi</taxon>
        <taxon>Dikarya</taxon>
        <taxon>Basidiomycota</taxon>
        <taxon>Agaricomycotina</taxon>
        <taxon>Agaricomycetes</taxon>
        <taxon>Agaricomycetidae</taxon>
        <taxon>Agaricales</taxon>
        <taxon>Marasmiineae</taxon>
        <taxon>Omphalotaceae</taxon>
        <taxon>Lentinula</taxon>
    </lineage>
</organism>
<evidence type="ECO:0000313" key="4">
    <source>
        <dbReference type="Proteomes" id="UP001163846"/>
    </source>
</evidence>
<keyword evidence="4" id="KW-1185">Reference proteome</keyword>
<feature type="compositionally biased region" description="Polar residues" evidence="1">
    <location>
        <begin position="17"/>
        <end position="38"/>
    </location>
</feature>
<dbReference type="EMBL" id="MU806624">
    <property type="protein sequence ID" value="KAJ3833845.1"/>
    <property type="molecule type" value="Genomic_DNA"/>
</dbReference>
<dbReference type="Pfam" id="PF17921">
    <property type="entry name" value="Integrase_H2C2"/>
    <property type="match status" value="1"/>
</dbReference>
<reference evidence="3" key="1">
    <citation type="submission" date="2022-08" db="EMBL/GenBank/DDBJ databases">
        <authorList>
            <consortium name="DOE Joint Genome Institute"/>
            <person name="Min B."/>
            <person name="Riley R."/>
            <person name="Sierra-Patev S."/>
            <person name="Naranjo-Ortiz M."/>
            <person name="Looney B."/>
            <person name="Konkel Z."/>
            <person name="Slot J.C."/>
            <person name="Sakamoto Y."/>
            <person name="Steenwyk J.L."/>
            <person name="Rokas A."/>
            <person name="Carro J."/>
            <person name="Camarero S."/>
            <person name="Ferreira P."/>
            <person name="Molpeceres G."/>
            <person name="Ruiz-Duenas F.J."/>
            <person name="Serrano A."/>
            <person name="Henrissat B."/>
            <person name="Drula E."/>
            <person name="Hughes K.W."/>
            <person name="Mata J.L."/>
            <person name="Ishikawa N.K."/>
            <person name="Vargas-Isla R."/>
            <person name="Ushijima S."/>
            <person name="Smith C.A."/>
            <person name="Ahrendt S."/>
            <person name="Andreopoulos W."/>
            <person name="He G."/>
            <person name="Labutti K."/>
            <person name="Lipzen A."/>
            <person name="Ng V."/>
            <person name="Sandor L."/>
            <person name="Barry K."/>
            <person name="Martinez A.T."/>
            <person name="Xiao Y."/>
            <person name="Gibbons J.G."/>
            <person name="Terashima K."/>
            <person name="Hibbett D.S."/>
            <person name="Grigoriev I.V."/>
        </authorList>
    </citation>
    <scope>NUCLEOTIDE SEQUENCE</scope>
    <source>
        <strain evidence="3">TFB9207</strain>
    </source>
</reference>
<sequence>MSPSTSIRMSPQEHAQPRSSVNASEMPSRQQFDSAEAQSVVQALESNPKNVIPQRNYEYIVFSLQKPELKSAIVADFALASKDAVLKDNGDLLLPADSSSRVLLWKDRVVVPQNLLYDAIHYCHTQSGHGDFSRTMALVKRYYTFVPACSVHRFVDACPTCTAGRDNAITSATSDDPAQNSRKVLSLSNSFDLLAFSESRNDGLSTFPSMENMIVSPPLFSRLSNASGGSESSQNSQLQSHPMSREVSLFQGLPNGWQYYTDFEHAHQDFMRYKDEIMAQQPRVGHKRRPRIPSVAPLIPVNFNFGGNDGLGGDMQREI</sequence>
<dbReference type="AlphaFoldDB" id="A0AA38P0C5"/>
<feature type="compositionally biased region" description="Polar residues" evidence="1">
    <location>
        <begin position="224"/>
        <end position="242"/>
    </location>
</feature>
<protein>
    <recommendedName>
        <fullName evidence="2">Integrase zinc-binding domain-containing protein</fullName>
    </recommendedName>
</protein>
<gene>
    <name evidence="3" type="ORF">F5878DRAFT_386844</name>
</gene>
<feature type="region of interest" description="Disordered" evidence="1">
    <location>
        <begin position="1"/>
        <end position="38"/>
    </location>
</feature>
<dbReference type="Proteomes" id="UP001163846">
    <property type="component" value="Unassembled WGS sequence"/>
</dbReference>
<evidence type="ECO:0000256" key="1">
    <source>
        <dbReference type="SAM" id="MobiDB-lite"/>
    </source>
</evidence>
<dbReference type="Gene3D" id="1.10.340.70">
    <property type="match status" value="1"/>
</dbReference>
<name>A0AA38P0C5_9AGAR</name>
<dbReference type="InterPro" id="IPR041588">
    <property type="entry name" value="Integrase_H2C2"/>
</dbReference>
<proteinExistence type="predicted"/>